<keyword evidence="8" id="KW-0520">NAD</keyword>
<keyword evidence="2 8" id="KW-0328">Glycosyltransferase</keyword>
<proteinExistence type="inferred from homology"/>
<dbReference type="InterPro" id="IPR011042">
    <property type="entry name" value="6-blade_b-propeller_TolB-like"/>
</dbReference>
<evidence type="ECO:0000256" key="5">
    <source>
        <dbReference type="ARBA" id="ARBA00022737"/>
    </source>
</evidence>
<dbReference type="Gene3D" id="3.90.176.10">
    <property type="entry name" value="Toxin ADP-ribosyltransferase, Chain A, domain 1"/>
    <property type="match status" value="1"/>
</dbReference>
<dbReference type="EC" id="2.4.2.31" evidence="8"/>
<comment type="similarity">
    <text evidence="1 8">Belongs to the Arg-specific ADP-ribosyltransferase family.</text>
</comment>
<dbReference type="Gene3D" id="2.40.10.500">
    <property type="match status" value="2"/>
</dbReference>
<evidence type="ECO:0000313" key="10">
    <source>
        <dbReference type="Proteomes" id="UP000663828"/>
    </source>
</evidence>
<protein>
    <recommendedName>
        <fullName evidence="8">NAD(P)(+)--arginine ADP-ribosyltransferase</fullName>
        <ecNumber evidence="8">2.4.2.31</ecNumber>
    </recommendedName>
    <alternativeName>
        <fullName evidence="8">Mono(ADP-ribosyl)transferase</fullName>
    </alternativeName>
</protein>
<evidence type="ECO:0000256" key="3">
    <source>
        <dbReference type="ARBA" id="ARBA00022679"/>
    </source>
</evidence>
<sequence length="537" mass="60842">MYTKNRFGDIDCSFDRLPAIYAYQLEKLVSLEEALKPIESQIDQLSFFIKTAKKRCHYPSDHNLTRDESASIYIYTMEWGDTSLYRLLNQALRNANRQVVNIWFPYLKLFDCALEKLPTLHKVLWRGISADIGKNFTKNQLVTWWSVNSCSLSVDVIKTFLGNNPKSTLFLIEALNGKDISKYTEFQNENEVILKMGTDFRVESNALDHPNGSFVVHLIEIDHDDDGSLATTENSIKKKTKFQQQGKVIAGGNGQGNKLNQLSNPFGIFIDENKTIFIAEFSNHRILKCESNEKQGQIVAGGNGEGRRLDQLYLPTDVIVDQQNHSIIIADSGNQRVIRWSKNRKPEILIRNIYCSALAMDKHGFLYVSNSIMSEVRKWNLYNINENTQGILVAGGNGQGDQRNQLNGPTFIFVDNDQSIYVSDLGNHRVVKWLKGAEEGIVVTGGNGAGNDLNQLKYPQGLFVDESNQIYVIDSSNHRIMRWCEGDREGEIIVGRNGEGNELNQLKGPHSIAFDSEGNFYVSDNGNHRIIRFDKIK</sequence>
<comment type="caution">
    <text evidence="9">The sequence shown here is derived from an EMBL/GenBank/DDBJ whole genome shotgun (WGS) entry which is preliminary data.</text>
</comment>
<dbReference type="GO" id="GO:0106274">
    <property type="term" value="F:NAD+-protein-arginine ADP-ribosyltransferase activity"/>
    <property type="evidence" value="ECO:0007669"/>
    <property type="project" value="UniProtKB-EC"/>
</dbReference>
<dbReference type="PANTHER" id="PTHR24104">
    <property type="entry name" value="E3 UBIQUITIN-PROTEIN LIGASE NHLRC1-RELATED"/>
    <property type="match status" value="1"/>
</dbReference>
<evidence type="ECO:0000256" key="6">
    <source>
        <dbReference type="ARBA" id="ARBA00047597"/>
    </source>
</evidence>
<evidence type="ECO:0000256" key="2">
    <source>
        <dbReference type="ARBA" id="ARBA00022676"/>
    </source>
</evidence>
<dbReference type="PROSITE" id="PS51125">
    <property type="entry name" value="NHL"/>
    <property type="match status" value="1"/>
</dbReference>
<keyword evidence="4" id="KW-0548">Nucleotidyltransferase</keyword>
<dbReference type="InterPro" id="IPR001258">
    <property type="entry name" value="NHL_repeat"/>
</dbReference>
<evidence type="ECO:0000256" key="8">
    <source>
        <dbReference type="RuleBase" id="RU361228"/>
    </source>
</evidence>
<keyword evidence="10" id="KW-1185">Reference proteome</keyword>
<dbReference type="Gene3D" id="2.120.10.30">
    <property type="entry name" value="TolB, C-terminal domain"/>
    <property type="match status" value="1"/>
</dbReference>
<evidence type="ECO:0000256" key="7">
    <source>
        <dbReference type="PROSITE-ProRule" id="PRU00504"/>
    </source>
</evidence>
<dbReference type="Pfam" id="PF01436">
    <property type="entry name" value="NHL"/>
    <property type="match status" value="2"/>
</dbReference>
<dbReference type="GO" id="GO:0008270">
    <property type="term" value="F:zinc ion binding"/>
    <property type="evidence" value="ECO:0007669"/>
    <property type="project" value="UniProtKB-KW"/>
</dbReference>
<keyword evidence="8" id="KW-0521">NADP</keyword>
<organism evidence="9 10">
    <name type="scientific">Adineta ricciae</name>
    <name type="common">Rotifer</name>
    <dbReference type="NCBI Taxonomy" id="249248"/>
    <lineage>
        <taxon>Eukaryota</taxon>
        <taxon>Metazoa</taxon>
        <taxon>Spiralia</taxon>
        <taxon>Gnathifera</taxon>
        <taxon>Rotifera</taxon>
        <taxon>Eurotatoria</taxon>
        <taxon>Bdelloidea</taxon>
        <taxon>Adinetida</taxon>
        <taxon>Adinetidae</taxon>
        <taxon>Adineta</taxon>
    </lineage>
</organism>
<dbReference type="PANTHER" id="PTHR24104:SF25">
    <property type="entry name" value="PROTEIN LIN-41"/>
    <property type="match status" value="1"/>
</dbReference>
<accession>A0A814VTJ3</accession>
<dbReference type="CDD" id="cd05819">
    <property type="entry name" value="NHL"/>
    <property type="match status" value="1"/>
</dbReference>
<dbReference type="AlphaFoldDB" id="A0A814VTJ3"/>
<feature type="repeat" description="NHL" evidence="7">
    <location>
        <begin position="500"/>
        <end position="536"/>
    </location>
</feature>
<evidence type="ECO:0000256" key="1">
    <source>
        <dbReference type="ARBA" id="ARBA00009558"/>
    </source>
</evidence>
<dbReference type="SUPFAM" id="SSF56399">
    <property type="entry name" value="ADP-ribosylation"/>
    <property type="match status" value="1"/>
</dbReference>
<dbReference type="Proteomes" id="UP000663828">
    <property type="component" value="Unassembled WGS sequence"/>
</dbReference>
<keyword evidence="5" id="KW-0677">Repeat</keyword>
<comment type="catalytic activity">
    <reaction evidence="6 8">
        <text>L-arginyl-[protein] + NAD(+) = N(omega)-(ADP-D-ribosyl)-L-arginyl-[protein] + nicotinamide + H(+)</text>
        <dbReference type="Rhea" id="RHEA:19149"/>
        <dbReference type="Rhea" id="RHEA-COMP:10532"/>
        <dbReference type="Rhea" id="RHEA-COMP:15087"/>
        <dbReference type="ChEBI" id="CHEBI:15378"/>
        <dbReference type="ChEBI" id="CHEBI:17154"/>
        <dbReference type="ChEBI" id="CHEBI:29965"/>
        <dbReference type="ChEBI" id="CHEBI:57540"/>
        <dbReference type="ChEBI" id="CHEBI:142554"/>
        <dbReference type="EC" id="2.4.2.31"/>
    </reaction>
</comment>
<dbReference type="EMBL" id="CAJNOR010001745">
    <property type="protein sequence ID" value="CAF1192741.1"/>
    <property type="molecule type" value="Genomic_DNA"/>
</dbReference>
<reference evidence="9" key="1">
    <citation type="submission" date="2021-02" db="EMBL/GenBank/DDBJ databases">
        <authorList>
            <person name="Nowell W R."/>
        </authorList>
    </citation>
    <scope>NUCLEOTIDE SEQUENCE</scope>
</reference>
<dbReference type="PROSITE" id="PS51996">
    <property type="entry name" value="TR_MART"/>
    <property type="match status" value="1"/>
</dbReference>
<evidence type="ECO:0000313" key="9">
    <source>
        <dbReference type="EMBL" id="CAF1192741.1"/>
    </source>
</evidence>
<dbReference type="InterPro" id="IPR050952">
    <property type="entry name" value="TRIM-NHL_E3_ligases"/>
</dbReference>
<dbReference type="InterPro" id="IPR000768">
    <property type="entry name" value="ART"/>
</dbReference>
<name>A0A814VTJ3_ADIRI</name>
<dbReference type="Pfam" id="PF01129">
    <property type="entry name" value="ART"/>
    <property type="match status" value="1"/>
</dbReference>
<gene>
    <name evidence="9" type="ORF">XAT740_LOCUS23214</name>
</gene>
<evidence type="ECO:0000256" key="4">
    <source>
        <dbReference type="ARBA" id="ARBA00022695"/>
    </source>
</evidence>
<dbReference type="SUPFAM" id="SSF63829">
    <property type="entry name" value="Calcium-dependent phosphotriesterase"/>
    <property type="match status" value="1"/>
</dbReference>
<keyword evidence="3 8" id="KW-0808">Transferase</keyword>
<dbReference type="GO" id="GO:0016779">
    <property type="term" value="F:nucleotidyltransferase activity"/>
    <property type="evidence" value="ECO:0007669"/>
    <property type="project" value="UniProtKB-KW"/>
</dbReference>